<feature type="transmembrane region" description="Helical" evidence="5">
    <location>
        <begin position="195"/>
        <end position="219"/>
    </location>
</feature>
<keyword evidence="3 5" id="KW-1133">Transmembrane helix</keyword>
<dbReference type="InterPro" id="IPR052954">
    <property type="entry name" value="GPCR-Ligand_Int"/>
</dbReference>
<evidence type="ECO:0000313" key="8">
    <source>
        <dbReference type="EMBL" id="VUZ43297.1"/>
    </source>
</evidence>
<proteinExistence type="predicted"/>
<evidence type="ECO:0000256" key="3">
    <source>
        <dbReference type="ARBA" id="ARBA00022989"/>
    </source>
</evidence>
<dbReference type="PANTHER" id="PTHR46641">
    <property type="entry name" value="FMRFAMIDE RECEPTOR-RELATED"/>
    <property type="match status" value="1"/>
</dbReference>
<reference evidence="11" key="1">
    <citation type="submission" date="2017-02" db="UniProtKB">
        <authorList>
            <consortium name="WormBaseParasite"/>
        </authorList>
    </citation>
    <scope>IDENTIFICATION</scope>
</reference>
<evidence type="ECO:0000256" key="5">
    <source>
        <dbReference type="SAM" id="Phobius"/>
    </source>
</evidence>
<sequence>MLLDCGLLRPPSECQVNVTLPWDPKQHLDAFVFNLLHVAVSLLGGSIVLVGILSNVLCILVFSQYHITLKTTRRLLILNSITDILYLTFLGCPTILIGLTRKDVVSTIARDCFYTLANVIQIFRNWTITIIALERVLLLCYPIYFKSVWNFNRVMQLVYVIGILSVLLRTTTFLTLIFNYYGWCSMAAKLFSLDALIDIVFLTFLPQILLSFFSVRIFIEIQRVQRWRCSLNSMHFKGKPNYRPFEARIHRTLFTVLVLFTILSIPFLPNGILRVLQAMGIGDCQVYLWQRITSVVAYTGTLLNSTINCFIYLICWPRFRRTVWRMLTAPLKVCFACLQKQ</sequence>
<dbReference type="InterPro" id="IPR000276">
    <property type="entry name" value="GPCR_Rhodpsn"/>
</dbReference>
<reference evidence="8 10" key="3">
    <citation type="submission" date="2019-07" db="EMBL/GenBank/DDBJ databases">
        <authorList>
            <person name="Jastrzebski P J."/>
            <person name="Paukszto L."/>
            <person name="Jastrzebski P J."/>
        </authorList>
    </citation>
    <scope>NUCLEOTIDE SEQUENCE [LARGE SCALE GENOMIC DNA]</scope>
    <source>
        <strain evidence="8 10">WMS-il1</strain>
    </source>
</reference>
<feature type="transmembrane region" description="Helical" evidence="5">
    <location>
        <begin position="75"/>
        <end position="97"/>
    </location>
</feature>
<dbReference type="Gene3D" id="1.20.1070.10">
    <property type="entry name" value="Rhodopsin 7-helix transmembrane proteins"/>
    <property type="match status" value="1"/>
</dbReference>
<dbReference type="GO" id="GO:0016020">
    <property type="term" value="C:membrane"/>
    <property type="evidence" value="ECO:0007669"/>
    <property type="project" value="UniProtKB-SubCell"/>
</dbReference>
<dbReference type="PRINTS" id="PR00237">
    <property type="entry name" value="GPCRRHODOPSN"/>
</dbReference>
<dbReference type="AlphaFoldDB" id="A0A0R3S8G9"/>
<keyword evidence="4 5" id="KW-0472">Membrane</keyword>
<evidence type="ECO:0000313" key="7">
    <source>
        <dbReference type="EMBL" id="VDL16123.1"/>
    </source>
</evidence>
<evidence type="ECO:0000259" key="6">
    <source>
        <dbReference type="PROSITE" id="PS50262"/>
    </source>
</evidence>
<dbReference type="PROSITE" id="PS50262">
    <property type="entry name" value="G_PROTEIN_RECEP_F1_2"/>
    <property type="match status" value="1"/>
</dbReference>
<gene>
    <name evidence="7" type="ORF">HDID_LOCUS441</name>
    <name evidence="8" type="ORF">WMSIL1_LOCUS3791</name>
</gene>
<dbReference type="Proteomes" id="UP000321570">
    <property type="component" value="Unassembled WGS sequence"/>
</dbReference>
<dbReference type="STRING" id="6216.A0A0R3S8G9"/>
<evidence type="ECO:0000313" key="11">
    <source>
        <dbReference type="WBParaSite" id="HDID_0000044001-mRNA-1"/>
    </source>
</evidence>
<dbReference type="SUPFAM" id="SSF81321">
    <property type="entry name" value="Family A G protein-coupled receptor-like"/>
    <property type="match status" value="1"/>
</dbReference>
<dbReference type="OrthoDB" id="10347807at2759"/>
<name>A0A0R3S8G9_HYMDI</name>
<dbReference type="Pfam" id="PF00001">
    <property type="entry name" value="7tm_1"/>
    <property type="match status" value="1"/>
</dbReference>
<dbReference type="WBParaSite" id="HDID_0000044001-mRNA-1">
    <property type="protein sequence ID" value="HDID_0000044001-mRNA-1"/>
    <property type="gene ID" value="HDID_0000044001"/>
</dbReference>
<accession>A0A0R3S8G9</accession>
<reference evidence="7 9" key="2">
    <citation type="submission" date="2018-11" db="EMBL/GenBank/DDBJ databases">
        <authorList>
            <consortium name="Pathogen Informatics"/>
        </authorList>
    </citation>
    <scope>NUCLEOTIDE SEQUENCE [LARGE SCALE GENOMIC DNA]</scope>
</reference>
<feature type="transmembrane region" description="Helical" evidence="5">
    <location>
        <begin position="157"/>
        <end position="183"/>
    </location>
</feature>
<keyword evidence="10" id="KW-1185">Reference proteome</keyword>
<organism evidence="11">
    <name type="scientific">Hymenolepis diminuta</name>
    <name type="common">Rat tapeworm</name>
    <dbReference type="NCBI Taxonomy" id="6216"/>
    <lineage>
        <taxon>Eukaryota</taxon>
        <taxon>Metazoa</taxon>
        <taxon>Spiralia</taxon>
        <taxon>Lophotrochozoa</taxon>
        <taxon>Platyhelminthes</taxon>
        <taxon>Cestoda</taxon>
        <taxon>Eucestoda</taxon>
        <taxon>Cyclophyllidea</taxon>
        <taxon>Hymenolepididae</taxon>
        <taxon>Hymenolepis</taxon>
    </lineage>
</organism>
<feature type="transmembrane region" description="Helical" evidence="5">
    <location>
        <begin position="126"/>
        <end position="145"/>
    </location>
</feature>
<evidence type="ECO:0000256" key="1">
    <source>
        <dbReference type="ARBA" id="ARBA00004370"/>
    </source>
</evidence>
<dbReference type="InterPro" id="IPR017452">
    <property type="entry name" value="GPCR_Rhodpsn_7TM"/>
</dbReference>
<protein>
    <submittedName>
        <fullName evidence="11">G_PROTEIN_RECEP_F1_2 domain-containing protein</fullName>
    </submittedName>
</protein>
<feature type="transmembrane region" description="Helical" evidence="5">
    <location>
        <begin position="253"/>
        <end position="276"/>
    </location>
</feature>
<comment type="subcellular location">
    <subcellularLocation>
        <location evidence="1">Membrane</location>
    </subcellularLocation>
</comment>
<evidence type="ECO:0000256" key="4">
    <source>
        <dbReference type="ARBA" id="ARBA00023136"/>
    </source>
</evidence>
<evidence type="ECO:0000256" key="2">
    <source>
        <dbReference type="ARBA" id="ARBA00022692"/>
    </source>
</evidence>
<keyword evidence="2 5" id="KW-0812">Transmembrane</keyword>
<evidence type="ECO:0000313" key="10">
    <source>
        <dbReference type="Proteomes" id="UP000321570"/>
    </source>
</evidence>
<dbReference type="GO" id="GO:0004930">
    <property type="term" value="F:G protein-coupled receptor activity"/>
    <property type="evidence" value="ECO:0007669"/>
    <property type="project" value="InterPro"/>
</dbReference>
<feature type="domain" description="G-protein coupled receptors family 1 profile" evidence="6">
    <location>
        <begin position="54"/>
        <end position="312"/>
    </location>
</feature>
<dbReference type="Proteomes" id="UP000274504">
    <property type="component" value="Unassembled WGS sequence"/>
</dbReference>
<evidence type="ECO:0000313" key="9">
    <source>
        <dbReference type="Proteomes" id="UP000274504"/>
    </source>
</evidence>
<dbReference type="EMBL" id="CABIJS010000111">
    <property type="protein sequence ID" value="VUZ43297.1"/>
    <property type="molecule type" value="Genomic_DNA"/>
</dbReference>
<feature type="transmembrane region" description="Helical" evidence="5">
    <location>
        <begin position="30"/>
        <end position="63"/>
    </location>
</feature>
<dbReference type="EMBL" id="UYSG01000058">
    <property type="protein sequence ID" value="VDL16123.1"/>
    <property type="molecule type" value="Genomic_DNA"/>
</dbReference>
<feature type="transmembrane region" description="Helical" evidence="5">
    <location>
        <begin position="296"/>
        <end position="316"/>
    </location>
</feature>